<sequence>MQSESKTGKIEKIKPPPSPTSEGPPPHSDSALDEAGGSQKPKNLMQTLLEDYETHKTKRREKMDESSVKPLQELLLNKGMEQEGSNISFLLEDEEDNQAAAEVVSQAWAAPTSGKVKTVPFSITPKHAKRTTKDKMAAGGSEAAQQAPIHLAALNIAGRGDS</sequence>
<organism evidence="1 2">
    <name type="scientific">Sphaerodactylus townsendi</name>
    <dbReference type="NCBI Taxonomy" id="933632"/>
    <lineage>
        <taxon>Eukaryota</taxon>
        <taxon>Metazoa</taxon>
        <taxon>Chordata</taxon>
        <taxon>Craniata</taxon>
        <taxon>Vertebrata</taxon>
        <taxon>Euteleostomi</taxon>
        <taxon>Lepidosauria</taxon>
        <taxon>Squamata</taxon>
        <taxon>Bifurcata</taxon>
        <taxon>Gekkota</taxon>
        <taxon>Sphaerodactylidae</taxon>
        <taxon>Sphaerodactylus</taxon>
    </lineage>
</organism>
<accession>A0ACB8ESV0</accession>
<dbReference type="Proteomes" id="UP000827872">
    <property type="component" value="Linkage Group LG07"/>
</dbReference>
<evidence type="ECO:0000313" key="1">
    <source>
        <dbReference type="EMBL" id="KAH7995643.1"/>
    </source>
</evidence>
<dbReference type="EMBL" id="CM037620">
    <property type="protein sequence ID" value="KAH7995643.1"/>
    <property type="molecule type" value="Genomic_DNA"/>
</dbReference>
<reference evidence="1" key="1">
    <citation type="submission" date="2021-08" db="EMBL/GenBank/DDBJ databases">
        <title>The first chromosome-level gecko genome reveals the dynamic sex chromosomes of Neotropical dwarf geckos (Sphaerodactylidae: Sphaerodactylus).</title>
        <authorList>
            <person name="Pinto B.J."/>
            <person name="Keating S.E."/>
            <person name="Gamble T."/>
        </authorList>
    </citation>
    <scope>NUCLEOTIDE SEQUENCE</scope>
    <source>
        <strain evidence="1">TG3544</strain>
    </source>
</reference>
<comment type="caution">
    <text evidence="1">The sequence shown here is derived from an EMBL/GenBank/DDBJ whole genome shotgun (WGS) entry which is preliminary data.</text>
</comment>
<name>A0ACB8ESV0_9SAUR</name>
<proteinExistence type="predicted"/>
<evidence type="ECO:0000313" key="2">
    <source>
        <dbReference type="Proteomes" id="UP000827872"/>
    </source>
</evidence>
<protein>
    <submittedName>
        <fullName evidence="1">Uncharacterized protein</fullName>
    </submittedName>
</protein>
<gene>
    <name evidence="1" type="ORF">K3G42_027279</name>
</gene>
<keyword evidence="2" id="KW-1185">Reference proteome</keyword>